<feature type="compositionally biased region" description="Acidic residues" evidence="2">
    <location>
        <begin position="548"/>
        <end position="567"/>
    </location>
</feature>
<keyword evidence="4" id="KW-1185">Reference proteome</keyword>
<sequence length="567" mass="63240">MGFLDSVTGFFGGVADNFFKAVAPGLEFKPSSLISQAAKLLPTIVNAIPGVGRARLPPLGPLLSKAIPAVDAIFGGTDQKIENGRVSDQTIVPKLDEIKSMLGETISAIQSARDDLENKLKASEDRGDALRRLETFTRYKDKVIPAIKYMQTNMETLQSFIPYGGNDHIKDFVPKDNHGVTATELTTHHYELKSAIENLEEYLWTDIGAVTQELFDLYILIATWLLTYDKTVLTLRSYLAQHYFGTNSMSNYIAASRSWNNDYKINASSRSTFILGYVSHNGDQSEDRKKEGFAQALSKVRLNEIKEVLVSTQEGIVTAGFADAYSAWAIGYARLKDKTMTTKVTGQPNQTVESVKEQAEDLRVGYYGTQAAYMEACLRPAVELAKVWRRSVFSWQRSLPLTPPFDATNVAKIEKVVKLKETEITEANQKGTGYKTGENITYAVSYVTTAGEGFLSGWSQPKNITQENRFIKVELNPIVFPKSGLEDYPDAEKPDNGLEPNIVRRVYVKKVIDDVEKIFHVEDVTATAKEVKFIWDQAHQAHPKIIHDDDDEAMDEDEDEGEGEGDK</sequence>
<dbReference type="EMBL" id="ML210147">
    <property type="protein sequence ID" value="TFK30266.1"/>
    <property type="molecule type" value="Genomic_DNA"/>
</dbReference>
<feature type="coiled-coil region" evidence="1">
    <location>
        <begin position="106"/>
        <end position="133"/>
    </location>
</feature>
<gene>
    <name evidence="3" type="ORF">FA15DRAFT_752355</name>
</gene>
<evidence type="ECO:0000256" key="2">
    <source>
        <dbReference type="SAM" id="MobiDB-lite"/>
    </source>
</evidence>
<feature type="region of interest" description="Disordered" evidence="2">
    <location>
        <begin position="544"/>
        <end position="567"/>
    </location>
</feature>
<evidence type="ECO:0000313" key="4">
    <source>
        <dbReference type="Proteomes" id="UP000307440"/>
    </source>
</evidence>
<proteinExistence type="predicted"/>
<evidence type="ECO:0000313" key="3">
    <source>
        <dbReference type="EMBL" id="TFK30266.1"/>
    </source>
</evidence>
<reference evidence="3 4" key="1">
    <citation type="journal article" date="2019" name="Nat. Ecol. Evol.">
        <title>Megaphylogeny resolves global patterns of mushroom evolution.</title>
        <authorList>
            <person name="Varga T."/>
            <person name="Krizsan K."/>
            <person name="Foldi C."/>
            <person name="Dima B."/>
            <person name="Sanchez-Garcia M."/>
            <person name="Sanchez-Ramirez S."/>
            <person name="Szollosi G.J."/>
            <person name="Szarkandi J.G."/>
            <person name="Papp V."/>
            <person name="Albert L."/>
            <person name="Andreopoulos W."/>
            <person name="Angelini C."/>
            <person name="Antonin V."/>
            <person name="Barry K.W."/>
            <person name="Bougher N.L."/>
            <person name="Buchanan P."/>
            <person name="Buyck B."/>
            <person name="Bense V."/>
            <person name="Catcheside P."/>
            <person name="Chovatia M."/>
            <person name="Cooper J."/>
            <person name="Damon W."/>
            <person name="Desjardin D."/>
            <person name="Finy P."/>
            <person name="Geml J."/>
            <person name="Haridas S."/>
            <person name="Hughes K."/>
            <person name="Justo A."/>
            <person name="Karasinski D."/>
            <person name="Kautmanova I."/>
            <person name="Kiss B."/>
            <person name="Kocsube S."/>
            <person name="Kotiranta H."/>
            <person name="LaButti K.M."/>
            <person name="Lechner B.E."/>
            <person name="Liimatainen K."/>
            <person name="Lipzen A."/>
            <person name="Lukacs Z."/>
            <person name="Mihaltcheva S."/>
            <person name="Morgado L.N."/>
            <person name="Niskanen T."/>
            <person name="Noordeloos M.E."/>
            <person name="Ohm R.A."/>
            <person name="Ortiz-Santana B."/>
            <person name="Ovrebo C."/>
            <person name="Racz N."/>
            <person name="Riley R."/>
            <person name="Savchenko A."/>
            <person name="Shiryaev A."/>
            <person name="Soop K."/>
            <person name="Spirin V."/>
            <person name="Szebenyi C."/>
            <person name="Tomsovsky M."/>
            <person name="Tulloss R.E."/>
            <person name="Uehling J."/>
            <person name="Grigoriev I.V."/>
            <person name="Vagvolgyi C."/>
            <person name="Papp T."/>
            <person name="Martin F.M."/>
            <person name="Miettinen O."/>
            <person name="Hibbett D.S."/>
            <person name="Nagy L.G."/>
        </authorList>
    </citation>
    <scope>NUCLEOTIDE SEQUENCE [LARGE SCALE GENOMIC DNA]</scope>
    <source>
        <strain evidence="3 4">CBS 121175</strain>
    </source>
</reference>
<keyword evidence="1" id="KW-0175">Coiled coil</keyword>
<dbReference type="Proteomes" id="UP000307440">
    <property type="component" value="Unassembled WGS sequence"/>
</dbReference>
<accession>A0A5C3LEA2</accession>
<dbReference type="AlphaFoldDB" id="A0A5C3LEA2"/>
<protein>
    <submittedName>
        <fullName evidence="3">Uncharacterized protein</fullName>
    </submittedName>
</protein>
<dbReference type="OrthoDB" id="3049422at2759"/>
<name>A0A5C3LEA2_COPMA</name>
<organism evidence="3 4">
    <name type="scientific">Coprinopsis marcescibilis</name>
    <name type="common">Agaric fungus</name>
    <name type="synonym">Psathyrella marcescibilis</name>
    <dbReference type="NCBI Taxonomy" id="230819"/>
    <lineage>
        <taxon>Eukaryota</taxon>
        <taxon>Fungi</taxon>
        <taxon>Dikarya</taxon>
        <taxon>Basidiomycota</taxon>
        <taxon>Agaricomycotina</taxon>
        <taxon>Agaricomycetes</taxon>
        <taxon>Agaricomycetidae</taxon>
        <taxon>Agaricales</taxon>
        <taxon>Agaricineae</taxon>
        <taxon>Psathyrellaceae</taxon>
        <taxon>Coprinopsis</taxon>
    </lineage>
</organism>
<evidence type="ECO:0000256" key="1">
    <source>
        <dbReference type="SAM" id="Coils"/>
    </source>
</evidence>